<evidence type="ECO:0000313" key="2">
    <source>
        <dbReference type="EnsemblPlants" id="OB04G15690.1"/>
    </source>
</evidence>
<reference evidence="2" key="1">
    <citation type="journal article" date="2013" name="Nat. Commun.">
        <title>Whole-genome sequencing of Oryza brachyantha reveals mechanisms underlying Oryza genome evolution.</title>
        <authorList>
            <person name="Chen J."/>
            <person name="Huang Q."/>
            <person name="Gao D."/>
            <person name="Wang J."/>
            <person name="Lang Y."/>
            <person name="Liu T."/>
            <person name="Li B."/>
            <person name="Bai Z."/>
            <person name="Luis Goicoechea J."/>
            <person name="Liang C."/>
            <person name="Chen C."/>
            <person name="Zhang W."/>
            <person name="Sun S."/>
            <person name="Liao Y."/>
            <person name="Zhang X."/>
            <person name="Yang L."/>
            <person name="Song C."/>
            <person name="Wang M."/>
            <person name="Shi J."/>
            <person name="Liu G."/>
            <person name="Liu J."/>
            <person name="Zhou H."/>
            <person name="Zhou W."/>
            <person name="Yu Q."/>
            <person name="An N."/>
            <person name="Chen Y."/>
            <person name="Cai Q."/>
            <person name="Wang B."/>
            <person name="Liu B."/>
            <person name="Min J."/>
            <person name="Huang Y."/>
            <person name="Wu H."/>
            <person name="Li Z."/>
            <person name="Zhang Y."/>
            <person name="Yin Y."/>
            <person name="Song W."/>
            <person name="Jiang J."/>
            <person name="Jackson S.A."/>
            <person name="Wing R.A."/>
            <person name="Wang J."/>
            <person name="Chen M."/>
        </authorList>
    </citation>
    <scope>NUCLEOTIDE SEQUENCE [LARGE SCALE GENOMIC DNA]</scope>
    <source>
        <strain evidence="2">cv. IRGC 101232</strain>
    </source>
</reference>
<keyword evidence="1" id="KW-0812">Transmembrane</keyword>
<proteinExistence type="predicted"/>
<dbReference type="HOGENOM" id="CLU_2744067_0_0_1"/>
<dbReference type="Gramene" id="OB04G15690.1">
    <property type="protein sequence ID" value="OB04G15690.1"/>
    <property type="gene ID" value="OB04G15690"/>
</dbReference>
<sequence>MNMIGVDETDCVLSVECIICHKHLEAMFGPNNILRVCTVIIRFMCFLCKMNVYIFTIIDKGDKLYIMRRDK</sequence>
<accession>J3LWP4</accession>
<organism evidence="2">
    <name type="scientific">Oryza brachyantha</name>
    <name type="common">malo sina</name>
    <dbReference type="NCBI Taxonomy" id="4533"/>
    <lineage>
        <taxon>Eukaryota</taxon>
        <taxon>Viridiplantae</taxon>
        <taxon>Streptophyta</taxon>
        <taxon>Embryophyta</taxon>
        <taxon>Tracheophyta</taxon>
        <taxon>Spermatophyta</taxon>
        <taxon>Magnoliopsida</taxon>
        <taxon>Liliopsida</taxon>
        <taxon>Poales</taxon>
        <taxon>Poaceae</taxon>
        <taxon>BOP clade</taxon>
        <taxon>Oryzoideae</taxon>
        <taxon>Oryzeae</taxon>
        <taxon>Oryzinae</taxon>
        <taxon>Oryza</taxon>
    </lineage>
</organism>
<dbReference type="EnsemblPlants" id="OB04G15690.1">
    <property type="protein sequence ID" value="OB04G15690.1"/>
    <property type="gene ID" value="OB04G15690"/>
</dbReference>
<keyword evidence="3" id="KW-1185">Reference proteome</keyword>
<keyword evidence="1" id="KW-1133">Transmembrane helix</keyword>
<keyword evidence="1" id="KW-0472">Membrane</keyword>
<name>J3LWP4_ORYBR</name>
<feature type="transmembrane region" description="Helical" evidence="1">
    <location>
        <begin position="33"/>
        <end position="58"/>
    </location>
</feature>
<evidence type="ECO:0000256" key="1">
    <source>
        <dbReference type="SAM" id="Phobius"/>
    </source>
</evidence>
<protein>
    <submittedName>
        <fullName evidence="2">Uncharacterized protein</fullName>
    </submittedName>
</protein>
<dbReference type="AlphaFoldDB" id="J3LWP4"/>
<evidence type="ECO:0000313" key="3">
    <source>
        <dbReference type="Proteomes" id="UP000006038"/>
    </source>
</evidence>
<reference evidence="2" key="2">
    <citation type="submission" date="2013-04" db="UniProtKB">
        <authorList>
            <consortium name="EnsemblPlants"/>
        </authorList>
    </citation>
    <scope>IDENTIFICATION</scope>
</reference>
<dbReference type="Proteomes" id="UP000006038">
    <property type="component" value="Chromosome 4"/>
</dbReference>